<dbReference type="OrthoDB" id="9807890at2"/>
<reference evidence="2 3" key="1">
    <citation type="submission" date="2019-02" db="EMBL/GenBank/DDBJ databases">
        <authorList>
            <person name="Li Y."/>
        </authorList>
    </citation>
    <scope>NUCLEOTIDE SEQUENCE [LARGE SCALE GENOMIC DNA]</scope>
    <source>
        <strain evidence="2 3">3-7</strain>
    </source>
</reference>
<dbReference type="GO" id="GO:0016791">
    <property type="term" value="F:phosphatase activity"/>
    <property type="evidence" value="ECO:0007669"/>
    <property type="project" value="TreeGrafter"/>
</dbReference>
<dbReference type="GO" id="GO:0008803">
    <property type="term" value="F:bis(5'-nucleosyl)-tetraphosphatase (symmetrical) activity"/>
    <property type="evidence" value="ECO:0007669"/>
    <property type="project" value="TreeGrafter"/>
</dbReference>
<protein>
    <submittedName>
        <fullName evidence="2">Serine/threonine protein phosphatase</fullName>
    </submittedName>
</protein>
<dbReference type="EMBL" id="SGIS01000014">
    <property type="protein sequence ID" value="RZF64435.1"/>
    <property type="molecule type" value="Genomic_DNA"/>
</dbReference>
<evidence type="ECO:0000259" key="1">
    <source>
        <dbReference type="Pfam" id="PF00149"/>
    </source>
</evidence>
<dbReference type="PANTHER" id="PTHR42850:SF4">
    <property type="entry name" value="ZINC-DEPENDENT ENDOPOLYPHOSPHATASE"/>
    <property type="match status" value="1"/>
</dbReference>
<dbReference type="InterPro" id="IPR004843">
    <property type="entry name" value="Calcineurin-like_PHP"/>
</dbReference>
<dbReference type="InterPro" id="IPR029052">
    <property type="entry name" value="Metallo-depent_PP-like"/>
</dbReference>
<dbReference type="Gene3D" id="3.60.21.10">
    <property type="match status" value="1"/>
</dbReference>
<dbReference type="PANTHER" id="PTHR42850">
    <property type="entry name" value="METALLOPHOSPHOESTERASE"/>
    <property type="match status" value="1"/>
</dbReference>
<evidence type="ECO:0000313" key="2">
    <source>
        <dbReference type="EMBL" id="RZF64435.1"/>
    </source>
</evidence>
<dbReference type="RefSeq" id="WP_130157285.1">
    <property type="nucleotide sequence ID" value="NZ_SGIS01000014.1"/>
</dbReference>
<dbReference type="CDD" id="cd00144">
    <property type="entry name" value="MPP_PPP_family"/>
    <property type="match status" value="1"/>
</dbReference>
<dbReference type="Proteomes" id="UP000292085">
    <property type="component" value="Unassembled WGS sequence"/>
</dbReference>
<organism evidence="2 3">
    <name type="scientific">Sphingomonas populi</name>
    <dbReference type="NCBI Taxonomy" id="2484750"/>
    <lineage>
        <taxon>Bacteria</taxon>
        <taxon>Pseudomonadati</taxon>
        <taxon>Pseudomonadota</taxon>
        <taxon>Alphaproteobacteria</taxon>
        <taxon>Sphingomonadales</taxon>
        <taxon>Sphingomonadaceae</taxon>
        <taxon>Sphingomonas</taxon>
    </lineage>
</organism>
<sequence>MLSRFLNRRRERQPERRMVAASYGARLYAIGDIHGRRDLLDDVLQQIAEQDAKNAGNPSEIIFLGDLIDRGPDSAAVVERVVALRASGRSISVLLGNHEEVFLRVLQGEANLLPMFIKIGGRETLFSYGITRHEYDTLSNEALAERMRALVPPAHLALLNDCDEMVFRGDYVFVHAGIRPGVPLAEQSENDLRWIRSPFLESSVDHGRVIVHGHTVTEEPELRTNRIGIDTGAVYSGRLTVLGIDGTRRWLFESAAKPAVEPARRSAARLDLHSHSS</sequence>
<dbReference type="GO" id="GO:0005737">
    <property type="term" value="C:cytoplasm"/>
    <property type="evidence" value="ECO:0007669"/>
    <property type="project" value="TreeGrafter"/>
</dbReference>
<accession>A0A4Q6XWJ5</accession>
<dbReference type="AlphaFoldDB" id="A0A4Q6XWJ5"/>
<gene>
    <name evidence="2" type="ORF">EWE75_10810</name>
</gene>
<proteinExistence type="predicted"/>
<comment type="caution">
    <text evidence="2">The sequence shown here is derived from an EMBL/GenBank/DDBJ whole genome shotgun (WGS) entry which is preliminary data.</text>
</comment>
<dbReference type="SUPFAM" id="SSF56300">
    <property type="entry name" value="Metallo-dependent phosphatases"/>
    <property type="match status" value="1"/>
</dbReference>
<dbReference type="InterPro" id="IPR050126">
    <property type="entry name" value="Ap4A_hydrolase"/>
</dbReference>
<dbReference type="GO" id="GO:0110154">
    <property type="term" value="P:RNA decapping"/>
    <property type="evidence" value="ECO:0007669"/>
    <property type="project" value="TreeGrafter"/>
</dbReference>
<keyword evidence="3" id="KW-1185">Reference proteome</keyword>
<feature type="domain" description="Calcineurin-like phosphoesterase" evidence="1">
    <location>
        <begin position="26"/>
        <end position="216"/>
    </location>
</feature>
<evidence type="ECO:0000313" key="3">
    <source>
        <dbReference type="Proteomes" id="UP000292085"/>
    </source>
</evidence>
<name>A0A4Q6XWJ5_9SPHN</name>
<dbReference type="Pfam" id="PF00149">
    <property type="entry name" value="Metallophos"/>
    <property type="match status" value="1"/>
</dbReference>